<dbReference type="AlphaFoldDB" id="A0A1R3J3Y8"/>
<accession>A0A1R3J3Y8</accession>
<reference evidence="2 3" key="1">
    <citation type="submission" date="2013-09" db="EMBL/GenBank/DDBJ databases">
        <title>Corchorus capsularis genome sequencing.</title>
        <authorList>
            <person name="Alam M."/>
            <person name="Haque M.S."/>
            <person name="Islam M.S."/>
            <person name="Emdad E.M."/>
            <person name="Islam M.M."/>
            <person name="Ahmed B."/>
            <person name="Halim A."/>
            <person name="Hossen Q.M.M."/>
            <person name="Hossain M.Z."/>
            <person name="Ahmed R."/>
            <person name="Khan M.M."/>
            <person name="Islam R."/>
            <person name="Rashid M.M."/>
            <person name="Khan S.A."/>
            <person name="Rahman M.S."/>
            <person name="Alam M."/>
        </authorList>
    </citation>
    <scope>NUCLEOTIDE SEQUENCE [LARGE SCALE GENOMIC DNA]</scope>
    <source>
        <strain evidence="3">cv. CVL-1</strain>
        <tissue evidence="2">Whole seedling</tissue>
    </source>
</reference>
<protein>
    <recommendedName>
        <fullName evidence="4">Protein LOW PSII ACCUMULATION 1, chloroplastic</fullName>
    </recommendedName>
</protein>
<dbReference type="Gramene" id="OMO89549">
    <property type="protein sequence ID" value="OMO89549"/>
    <property type="gene ID" value="CCACVL1_07774"/>
</dbReference>
<evidence type="ECO:0000313" key="3">
    <source>
        <dbReference type="Proteomes" id="UP000188268"/>
    </source>
</evidence>
<sequence>MSVTDNFTQFNIGRSCSTAKIRSEVLSPFRSVRMFFYLAFIASGSLGTLIALTQLIAALSNPARSSEVTDILTSLGIDIGAVSIFAFLYFRENTAKNAQLARLSREESLSNLKLRLDQNKIISVNTLRGIARLVICAGPASFIVESFKFSEPFTEKLLERGVLVVPFATDGNSPSLDFDESEDMKEFTTKRKRLWQLTPVYISEWSEWLDEQKKLAGVSPESPVYLSLRLDGRVRGSGVGYPPWNAFVAQLPPVKGLWSGLLDGMDGRVL</sequence>
<keyword evidence="1" id="KW-0472">Membrane</keyword>
<keyword evidence="3" id="KW-1185">Reference proteome</keyword>
<dbReference type="EMBL" id="AWWV01008657">
    <property type="protein sequence ID" value="OMO89549.1"/>
    <property type="molecule type" value="Genomic_DNA"/>
</dbReference>
<dbReference type="PANTHER" id="PTHR35498:SF1">
    <property type="entry name" value="LOW PSII ACCUMULATION-LIKE PROTEIN"/>
    <property type="match status" value="1"/>
</dbReference>
<dbReference type="STRING" id="210143.A0A1R3J3Y8"/>
<evidence type="ECO:0000313" key="2">
    <source>
        <dbReference type="EMBL" id="OMO89549.1"/>
    </source>
</evidence>
<name>A0A1R3J3Y8_COCAP</name>
<dbReference type="Proteomes" id="UP000188268">
    <property type="component" value="Unassembled WGS sequence"/>
</dbReference>
<dbReference type="InterPro" id="IPR021883">
    <property type="entry name" value="LPA1-like"/>
</dbReference>
<dbReference type="OrthoDB" id="5130at2759"/>
<feature type="transmembrane region" description="Helical" evidence="1">
    <location>
        <begin position="35"/>
        <end position="59"/>
    </location>
</feature>
<evidence type="ECO:0008006" key="4">
    <source>
        <dbReference type="Google" id="ProtNLM"/>
    </source>
</evidence>
<dbReference type="Pfam" id="PF11998">
    <property type="entry name" value="DUF3493"/>
    <property type="match status" value="1"/>
</dbReference>
<dbReference type="PANTHER" id="PTHR35498">
    <property type="entry name" value="PROTEIN LOW PSII ACCUMULATION 1, CHLOROPLASTIC"/>
    <property type="match status" value="1"/>
</dbReference>
<evidence type="ECO:0000256" key="1">
    <source>
        <dbReference type="SAM" id="Phobius"/>
    </source>
</evidence>
<gene>
    <name evidence="2" type="ORF">CCACVL1_07774</name>
</gene>
<comment type="caution">
    <text evidence="2">The sequence shown here is derived from an EMBL/GenBank/DDBJ whole genome shotgun (WGS) entry which is preliminary data.</text>
</comment>
<proteinExistence type="predicted"/>
<keyword evidence="1" id="KW-0812">Transmembrane</keyword>
<dbReference type="OMA" id="WQLVPVY"/>
<keyword evidence="1" id="KW-1133">Transmembrane helix</keyword>
<feature type="transmembrane region" description="Helical" evidence="1">
    <location>
        <begin position="71"/>
        <end position="90"/>
    </location>
</feature>
<organism evidence="2 3">
    <name type="scientific">Corchorus capsularis</name>
    <name type="common">Jute</name>
    <dbReference type="NCBI Taxonomy" id="210143"/>
    <lineage>
        <taxon>Eukaryota</taxon>
        <taxon>Viridiplantae</taxon>
        <taxon>Streptophyta</taxon>
        <taxon>Embryophyta</taxon>
        <taxon>Tracheophyta</taxon>
        <taxon>Spermatophyta</taxon>
        <taxon>Magnoliopsida</taxon>
        <taxon>eudicotyledons</taxon>
        <taxon>Gunneridae</taxon>
        <taxon>Pentapetalae</taxon>
        <taxon>rosids</taxon>
        <taxon>malvids</taxon>
        <taxon>Malvales</taxon>
        <taxon>Malvaceae</taxon>
        <taxon>Grewioideae</taxon>
        <taxon>Apeibeae</taxon>
        <taxon>Corchorus</taxon>
    </lineage>
</organism>